<sequence length="295" mass="31644">MTQMNGRTVLVTGGTGGIGKETARGLARLGARLLLVGRDAARAEAAARELRRDTGNDDVRALTADVTRQKDLRALARRVEEIGALHVLLNNAGVSPPGRTLTEDGVETTFAGNVVAPYLLTRLLLPLLRASGRGRVVNITGGVPRGRLDPANLQAEKFFIGWLTDTQYNRSKLALMAMSRTLAEVAAGEGDVTVNVAYPGHAYTSMNRALRMSAFPVLLRPIVPVLRLIMPYVYGDLEKPARNGIRLASDPALDGVTGAYFDIKGENAAWPPTTGDPRVRAAVWELCERLAPVSG</sequence>
<dbReference type="PANTHER" id="PTHR43157:SF31">
    <property type="entry name" value="PHOSPHATIDYLINOSITOL-GLYCAN BIOSYNTHESIS CLASS F PROTEIN"/>
    <property type="match status" value="1"/>
</dbReference>
<evidence type="ECO:0000313" key="3">
    <source>
        <dbReference type="EMBL" id="MBB5131082.1"/>
    </source>
</evidence>
<dbReference type="AlphaFoldDB" id="A0A840NV20"/>
<organism evidence="3 4">
    <name type="scientific">Thermocatellispora tengchongensis</name>
    <dbReference type="NCBI Taxonomy" id="1073253"/>
    <lineage>
        <taxon>Bacteria</taxon>
        <taxon>Bacillati</taxon>
        <taxon>Actinomycetota</taxon>
        <taxon>Actinomycetes</taxon>
        <taxon>Streptosporangiales</taxon>
        <taxon>Streptosporangiaceae</taxon>
        <taxon>Thermocatellispora</taxon>
    </lineage>
</organism>
<dbReference type="SUPFAM" id="SSF51735">
    <property type="entry name" value="NAD(P)-binding Rossmann-fold domains"/>
    <property type="match status" value="1"/>
</dbReference>
<dbReference type="PANTHER" id="PTHR43157">
    <property type="entry name" value="PHOSPHATIDYLINOSITOL-GLYCAN BIOSYNTHESIS CLASS F PROTEIN-RELATED"/>
    <property type="match status" value="1"/>
</dbReference>
<dbReference type="InterPro" id="IPR036291">
    <property type="entry name" value="NAD(P)-bd_dom_sf"/>
</dbReference>
<reference evidence="3 4" key="1">
    <citation type="submission" date="2020-08" db="EMBL/GenBank/DDBJ databases">
        <title>Genomic Encyclopedia of Type Strains, Phase IV (KMG-IV): sequencing the most valuable type-strain genomes for metagenomic binning, comparative biology and taxonomic classification.</title>
        <authorList>
            <person name="Goeker M."/>
        </authorList>
    </citation>
    <scope>NUCLEOTIDE SEQUENCE [LARGE SCALE GENOMIC DNA]</scope>
    <source>
        <strain evidence="3 4">DSM 45615</strain>
    </source>
</reference>
<dbReference type="Pfam" id="PF00106">
    <property type="entry name" value="adh_short"/>
    <property type="match status" value="1"/>
</dbReference>
<keyword evidence="1" id="KW-0560">Oxidoreductase</keyword>
<evidence type="ECO:0000256" key="2">
    <source>
        <dbReference type="RuleBase" id="RU000363"/>
    </source>
</evidence>
<evidence type="ECO:0000313" key="4">
    <source>
        <dbReference type="Proteomes" id="UP000578449"/>
    </source>
</evidence>
<proteinExistence type="inferred from homology"/>
<protein>
    <submittedName>
        <fullName evidence="3">NAD(P)-dependent dehydrogenase (Short-subunit alcohol dehydrogenase family)</fullName>
    </submittedName>
</protein>
<dbReference type="InterPro" id="IPR002347">
    <property type="entry name" value="SDR_fam"/>
</dbReference>
<dbReference type="EMBL" id="JACHGN010000002">
    <property type="protein sequence ID" value="MBB5131082.1"/>
    <property type="molecule type" value="Genomic_DNA"/>
</dbReference>
<dbReference type="GO" id="GO:0016491">
    <property type="term" value="F:oxidoreductase activity"/>
    <property type="evidence" value="ECO:0007669"/>
    <property type="project" value="UniProtKB-KW"/>
</dbReference>
<keyword evidence="4" id="KW-1185">Reference proteome</keyword>
<accession>A0A840NV20</accession>
<dbReference type="PRINTS" id="PR00081">
    <property type="entry name" value="GDHRDH"/>
</dbReference>
<dbReference type="RefSeq" id="WP_221335846.1">
    <property type="nucleotide sequence ID" value="NZ_BAABIX010000044.1"/>
</dbReference>
<name>A0A840NV20_9ACTN</name>
<comment type="caution">
    <text evidence="3">The sequence shown here is derived from an EMBL/GenBank/DDBJ whole genome shotgun (WGS) entry which is preliminary data.</text>
</comment>
<evidence type="ECO:0000256" key="1">
    <source>
        <dbReference type="ARBA" id="ARBA00023002"/>
    </source>
</evidence>
<dbReference type="Proteomes" id="UP000578449">
    <property type="component" value="Unassembled WGS sequence"/>
</dbReference>
<comment type="similarity">
    <text evidence="2">Belongs to the short-chain dehydrogenases/reductases (SDR) family.</text>
</comment>
<dbReference type="PRINTS" id="PR00080">
    <property type="entry name" value="SDRFAMILY"/>
</dbReference>
<gene>
    <name evidence="3" type="ORF">HNP84_000788</name>
</gene>
<dbReference type="Gene3D" id="3.40.50.720">
    <property type="entry name" value="NAD(P)-binding Rossmann-like Domain"/>
    <property type="match status" value="1"/>
</dbReference>